<keyword evidence="1" id="KW-0472">Membrane</keyword>
<dbReference type="Proteomes" id="UP000030748">
    <property type="component" value="Unassembled WGS sequence"/>
</dbReference>
<keyword evidence="3" id="KW-1185">Reference proteome</keyword>
<keyword evidence="1" id="KW-0812">Transmembrane</keyword>
<name>A0A022RR23_ERYGU</name>
<organism evidence="2 3">
    <name type="scientific">Erythranthe guttata</name>
    <name type="common">Yellow monkey flower</name>
    <name type="synonym">Mimulus guttatus</name>
    <dbReference type="NCBI Taxonomy" id="4155"/>
    <lineage>
        <taxon>Eukaryota</taxon>
        <taxon>Viridiplantae</taxon>
        <taxon>Streptophyta</taxon>
        <taxon>Embryophyta</taxon>
        <taxon>Tracheophyta</taxon>
        <taxon>Spermatophyta</taxon>
        <taxon>Magnoliopsida</taxon>
        <taxon>eudicotyledons</taxon>
        <taxon>Gunneridae</taxon>
        <taxon>Pentapetalae</taxon>
        <taxon>asterids</taxon>
        <taxon>lamiids</taxon>
        <taxon>Lamiales</taxon>
        <taxon>Phrymaceae</taxon>
        <taxon>Erythranthe</taxon>
    </lineage>
</organism>
<protein>
    <submittedName>
        <fullName evidence="2">Uncharacterized protein</fullName>
    </submittedName>
</protein>
<evidence type="ECO:0000256" key="1">
    <source>
        <dbReference type="SAM" id="Phobius"/>
    </source>
</evidence>
<dbReference type="AlphaFoldDB" id="A0A022RR23"/>
<accession>A0A022RR23</accession>
<dbReference type="STRING" id="4155.A0A022RR23"/>
<keyword evidence="1" id="KW-1133">Transmembrane helix</keyword>
<feature type="transmembrane region" description="Helical" evidence="1">
    <location>
        <begin position="225"/>
        <end position="247"/>
    </location>
</feature>
<proteinExistence type="predicted"/>
<dbReference type="EMBL" id="KI630271">
    <property type="protein sequence ID" value="EYU42937.1"/>
    <property type="molecule type" value="Genomic_DNA"/>
</dbReference>
<sequence length="273" mass="31033">NNCYAKAYRLSATTLVPNSAGDVIMNTIHQPEGKKMYGHTWRPQRGGVRGGGGWGSESARALERIERAVVKSQTDILAKGENVSAWKVSQAALLTLQAYSWDSLGFPMQQVPSLFRIMVIEGKVNSFIHCFVGVQRITTLYDLEVAICDSEGVRRFEELELGPLLQHPLVQHYFSVGSDVAEVFKITTQEVISYLGLLIWRNKNITPDDLLDFISKRKKQVKETLCLRIQSLGYAYYFPIVLLFSFLEVDFMKQRHYSEDSLIKSFYDLTKGY</sequence>
<reference evidence="2 3" key="1">
    <citation type="journal article" date="2013" name="Proc. Natl. Acad. Sci. U.S.A.">
        <title>Fine-scale variation in meiotic recombination in Mimulus inferred from population shotgun sequencing.</title>
        <authorList>
            <person name="Hellsten U."/>
            <person name="Wright K.M."/>
            <person name="Jenkins J."/>
            <person name="Shu S."/>
            <person name="Yuan Y."/>
            <person name="Wessler S.R."/>
            <person name="Schmutz J."/>
            <person name="Willis J.H."/>
            <person name="Rokhsar D.S."/>
        </authorList>
    </citation>
    <scope>NUCLEOTIDE SEQUENCE [LARGE SCALE GENOMIC DNA]</scope>
    <source>
        <strain evidence="3">cv. DUN x IM62</strain>
    </source>
</reference>
<feature type="non-terminal residue" evidence="2">
    <location>
        <position position="1"/>
    </location>
</feature>
<gene>
    <name evidence="2" type="ORF">MIMGU_mgv11b015863mg</name>
</gene>
<evidence type="ECO:0000313" key="3">
    <source>
        <dbReference type="Proteomes" id="UP000030748"/>
    </source>
</evidence>
<evidence type="ECO:0000313" key="2">
    <source>
        <dbReference type="EMBL" id="EYU42937.1"/>
    </source>
</evidence>